<comment type="similarity">
    <text evidence="11">Belongs to the ubiquitin-conjugating enzyme family.</text>
</comment>
<proteinExistence type="inferred from homology"/>
<name>A0AAV8WGN0_9CUCU</name>
<dbReference type="InterPro" id="IPR050113">
    <property type="entry name" value="Ub_conjugating_enzyme"/>
</dbReference>
<evidence type="ECO:0000256" key="3">
    <source>
        <dbReference type="ARBA" id="ARBA00022741"/>
    </source>
</evidence>
<evidence type="ECO:0000256" key="11">
    <source>
        <dbReference type="RuleBase" id="RU362109"/>
    </source>
</evidence>
<organism evidence="13 14">
    <name type="scientific">Exocentrus adspersus</name>
    <dbReference type="NCBI Taxonomy" id="1586481"/>
    <lineage>
        <taxon>Eukaryota</taxon>
        <taxon>Metazoa</taxon>
        <taxon>Ecdysozoa</taxon>
        <taxon>Arthropoda</taxon>
        <taxon>Hexapoda</taxon>
        <taxon>Insecta</taxon>
        <taxon>Pterygota</taxon>
        <taxon>Neoptera</taxon>
        <taxon>Endopterygota</taxon>
        <taxon>Coleoptera</taxon>
        <taxon>Polyphaga</taxon>
        <taxon>Cucujiformia</taxon>
        <taxon>Chrysomeloidea</taxon>
        <taxon>Cerambycidae</taxon>
        <taxon>Lamiinae</taxon>
        <taxon>Acanthocinini</taxon>
        <taxon>Exocentrus</taxon>
    </lineage>
</organism>
<keyword evidence="3 11" id="KW-0547">Nucleotide-binding</keyword>
<dbReference type="InterPro" id="IPR016135">
    <property type="entry name" value="UBQ-conjugating_enzyme/RWD"/>
</dbReference>
<dbReference type="FunFam" id="3.10.110.10:FF:000041">
    <property type="entry name" value="Ubiquitin-conjugating enzyme E2 T"/>
    <property type="match status" value="1"/>
</dbReference>
<dbReference type="SMART" id="SM00212">
    <property type="entry name" value="UBCc"/>
    <property type="match status" value="1"/>
</dbReference>
<keyword evidence="4 11" id="KW-0833">Ubl conjugation pathway</keyword>
<evidence type="ECO:0000259" key="12">
    <source>
        <dbReference type="PROSITE" id="PS50127"/>
    </source>
</evidence>
<evidence type="ECO:0000256" key="2">
    <source>
        <dbReference type="ARBA" id="ARBA00022679"/>
    </source>
</evidence>
<evidence type="ECO:0000256" key="1">
    <source>
        <dbReference type="ARBA" id="ARBA00012486"/>
    </source>
</evidence>
<accession>A0AAV8WGN0</accession>
<dbReference type="CDD" id="cd23805">
    <property type="entry name" value="UBCc_UBE2T"/>
    <property type="match status" value="1"/>
</dbReference>
<keyword evidence="5 11" id="KW-0067">ATP-binding</keyword>
<keyword evidence="14" id="KW-1185">Reference proteome</keyword>
<evidence type="ECO:0000256" key="10">
    <source>
        <dbReference type="PROSITE-ProRule" id="PRU10133"/>
    </source>
</evidence>
<evidence type="ECO:0000313" key="14">
    <source>
        <dbReference type="Proteomes" id="UP001159042"/>
    </source>
</evidence>
<evidence type="ECO:0000256" key="4">
    <source>
        <dbReference type="ARBA" id="ARBA00022786"/>
    </source>
</evidence>
<sequence>MKEVVPTPLTPMERMQRQRLGQELLKMNKSPPEGICVSRNSDRYDLLEANITGPAGTPYDGGVFNLQIIIPEKYPFLPPSIKFVTRVYHPNIDDHGRVCLDLIKMPPAGNWKPTLGLEGILIAVRMLLEFPNPDDPLMTHIAEEFKRNNENYVTKAKSYTEKYAQQ</sequence>
<dbReference type="PROSITE" id="PS50127">
    <property type="entry name" value="UBC_2"/>
    <property type="match status" value="1"/>
</dbReference>
<dbReference type="InterPro" id="IPR000608">
    <property type="entry name" value="UBC"/>
</dbReference>
<evidence type="ECO:0000313" key="13">
    <source>
        <dbReference type="EMBL" id="KAJ8925915.1"/>
    </source>
</evidence>
<feature type="domain" description="UBC core" evidence="12">
    <location>
        <begin position="15"/>
        <end position="165"/>
    </location>
</feature>
<comment type="caution">
    <text evidence="13">The sequence shown here is derived from an EMBL/GenBank/DDBJ whole genome shotgun (WGS) entry which is preliminary data.</text>
</comment>
<gene>
    <name evidence="13" type="ORF">NQ315_009767</name>
</gene>
<reference evidence="13 14" key="1">
    <citation type="journal article" date="2023" name="Insect Mol. Biol.">
        <title>Genome sequencing provides insights into the evolution of gene families encoding plant cell wall-degrading enzymes in longhorned beetles.</title>
        <authorList>
            <person name="Shin N.R."/>
            <person name="Okamura Y."/>
            <person name="Kirsch R."/>
            <person name="Pauchet Y."/>
        </authorList>
    </citation>
    <scope>NUCLEOTIDE SEQUENCE [LARGE SCALE GENOMIC DNA]</scope>
    <source>
        <strain evidence="13">EAD_L_NR</strain>
    </source>
</reference>
<evidence type="ECO:0000256" key="7">
    <source>
        <dbReference type="ARBA" id="ARBA00076317"/>
    </source>
</evidence>
<keyword evidence="2" id="KW-0808">Transferase</keyword>
<evidence type="ECO:0000256" key="9">
    <source>
        <dbReference type="ARBA" id="ARBA00082133"/>
    </source>
</evidence>
<dbReference type="PROSITE" id="PS00183">
    <property type="entry name" value="UBC_1"/>
    <property type="match status" value="1"/>
</dbReference>
<evidence type="ECO:0000256" key="8">
    <source>
        <dbReference type="ARBA" id="ARBA00077509"/>
    </source>
</evidence>
<dbReference type="InterPro" id="IPR023313">
    <property type="entry name" value="UBQ-conjugating_AS"/>
</dbReference>
<dbReference type="Pfam" id="PF00179">
    <property type="entry name" value="UQ_con"/>
    <property type="match status" value="1"/>
</dbReference>
<dbReference type="GO" id="GO:0061631">
    <property type="term" value="F:ubiquitin conjugating enzyme activity"/>
    <property type="evidence" value="ECO:0007669"/>
    <property type="project" value="UniProtKB-EC"/>
</dbReference>
<dbReference type="Gene3D" id="3.10.110.10">
    <property type="entry name" value="Ubiquitin Conjugating Enzyme"/>
    <property type="match status" value="1"/>
</dbReference>
<evidence type="ECO:0000256" key="6">
    <source>
        <dbReference type="ARBA" id="ARBA00072440"/>
    </source>
</evidence>
<dbReference type="GO" id="GO:0005524">
    <property type="term" value="F:ATP binding"/>
    <property type="evidence" value="ECO:0007669"/>
    <property type="project" value="UniProtKB-UniRule"/>
</dbReference>
<dbReference type="PANTHER" id="PTHR24067">
    <property type="entry name" value="UBIQUITIN-CONJUGATING ENZYME E2"/>
    <property type="match status" value="1"/>
</dbReference>
<evidence type="ECO:0000256" key="5">
    <source>
        <dbReference type="ARBA" id="ARBA00022840"/>
    </source>
</evidence>
<protein>
    <recommendedName>
        <fullName evidence="6">Ubiquitin-conjugating enzyme E2 T</fullName>
        <ecNumber evidence="1">2.3.2.23</ecNumber>
    </recommendedName>
    <alternativeName>
        <fullName evidence="7">E2 ubiquitin-conjugating enzyme T</fullName>
    </alternativeName>
    <alternativeName>
        <fullName evidence="9">Ubiquitin carrier protein T</fullName>
    </alternativeName>
    <alternativeName>
        <fullName evidence="8">Ubiquitin-protein ligase T</fullName>
    </alternativeName>
</protein>
<dbReference type="EC" id="2.3.2.23" evidence="1"/>
<feature type="active site" description="Glycyl thioester intermediate" evidence="10">
    <location>
        <position position="99"/>
    </location>
</feature>
<dbReference type="SUPFAM" id="SSF54495">
    <property type="entry name" value="UBC-like"/>
    <property type="match status" value="1"/>
</dbReference>
<dbReference type="EMBL" id="JANEYG010000001">
    <property type="protein sequence ID" value="KAJ8925915.1"/>
    <property type="molecule type" value="Genomic_DNA"/>
</dbReference>
<dbReference type="Proteomes" id="UP001159042">
    <property type="component" value="Unassembled WGS sequence"/>
</dbReference>
<dbReference type="AlphaFoldDB" id="A0AAV8WGN0"/>